<dbReference type="SUPFAM" id="SSF55729">
    <property type="entry name" value="Acyl-CoA N-acyltransferases (Nat)"/>
    <property type="match status" value="1"/>
</dbReference>
<name>A0AAE3IGX4_9FIRM</name>
<organism evidence="1 2">
    <name type="scientific">Hominimerdicola aceti</name>
    <dbReference type="NCBI Taxonomy" id="2981726"/>
    <lineage>
        <taxon>Bacteria</taxon>
        <taxon>Bacillati</taxon>
        <taxon>Bacillota</taxon>
        <taxon>Clostridia</taxon>
        <taxon>Eubacteriales</taxon>
        <taxon>Oscillospiraceae</taxon>
        <taxon>Hominimerdicola</taxon>
    </lineage>
</organism>
<proteinExistence type="predicted"/>
<dbReference type="RefSeq" id="WP_267301267.1">
    <property type="nucleotide sequence ID" value="NZ_JAOQJZ010000008.1"/>
</dbReference>
<evidence type="ECO:0000313" key="1">
    <source>
        <dbReference type="EMBL" id="MCU6706088.1"/>
    </source>
</evidence>
<keyword evidence="2" id="KW-1185">Reference proteome</keyword>
<dbReference type="Proteomes" id="UP001208131">
    <property type="component" value="Unassembled WGS sequence"/>
</dbReference>
<dbReference type="AlphaFoldDB" id="A0AAE3IGX4"/>
<evidence type="ECO:0000313" key="2">
    <source>
        <dbReference type="Proteomes" id="UP001208131"/>
    </source>
</evidence>
<sequence>MAGAYKWRLLSECDINDPFFDSLKYDYPEFENWYLKKAREEKQAFTYIDENGLGAFVMLKFDEVETIQMQNGKLPTCKRLKISTLKLSDRVQGNRLGEGAIGIALWNWLESDDEEIYVTVYDKHMKLIEMLKKFGFILAGYNPNNEGIYVRSKKEIDFSTPYTSFPFINQDQNEFALLPIDEKWHDKLFPYSELKNTKQETEEFAAANGMTKTYLFFPYSEPVYKENQPILIYRKFAGENKKFKSVITSYGTIVRCIKIKQNYVEYMALEDYKVLVGNKSVFSSEEIESFYSQRNLYVLEIVYDHAFGEGNNVNYFTLKNNGIWKDGHPFQAMYSMSDFKSILSYAKQNIGKLIK</sequence>
<dbReference type="InterPro" id="IPR016181">
    <property type="entry name" value="Acyl_CoA_acyltransferase"/>
</dbReference>
<protein>
    <recommendedName>
        <fullName evidence="3">N-acetyltransferase domain-containing protein</fullName>
    </recommendedName>
</protein>
<gene>
    <name evidence="1" type="ORF">OCV57_09135</name>
</gene>
<accession>A0AAE3IGX4</accession>
<comment type="caution">
    <text evidence="1">The sequence shown here is derived from an EMBL/GenBank/DDBJ whole genome shotgun (WGS) entry which is preliminary data.</text>
</comment>
<reference evidence="1 2" key="1">
    <citation type="journal article" date="2021" name="ISME Commun">
        <title>Automated analysis of genomic sequences facilitates high-throughput and comprehensive description of bacteria.</title>
        <authorList>
            <person name="Hitch T.C.A."/>
        </authorList>
    </citation>
    <scope>NUCLEOTIDE SEQUENCE [LARGE SCALE GENOMIC DNA]</scope>
    <source>
        <strain evidence="1 2">Sanger_31</strain>
    </source>
</reference>
<evidence type="ECO:0008006" key="3">
    <source>
        <dbReference type="Google" id="ProtNLM"/>
    </source>
</evidence>
<dbReference type="EMBL" id="JAOQJZ010000008">
    <property type="protein sequence ID" value="MCU6706088.1"/>
    <property type="molecule type" value="Genomic_DNA"/>
</dbReference>